<feature type="transmembrane region" description="Helical" evidence="17">
    <location>
        <begin position="177"/>
        <end position="200"/>
    </location>
</feature>
<dbReference type="Proteomes" id="UP000700596">
    <property type="component" value="Unassembled WGS sequence"/>
</dbReference>
<feature type="compositionally biased region" description="Low complexity" evidence="16">
    <location>
        <begin position="450"/>
        <end position="472"/>
    </location>
</feature>
<dbReference type="AlphaFoldDB" id="A0A9P9EJE1"/>
<keyword evidence="9 15" id="KW-0863">Zinc-finger</keyword>
<feature type="transmembrane region" description="Helical" evidence="17">
    <location>
        <begin position="143"/>
        <end position="165"/>
    </location>
</feature>
<dbReference type="Pfam" id="PF13639">
    <property type="entry name" value="zf-RING_2"/>
    <property type="match status" value="1"/>
</dbReference>
<dbReference type="InterPro" id="IPR001841">
    <property type="entry name" value="Znf_RING"/>
</dbReference>
<evidence type="ECO:0000256" key="5">
    <source>
        <dbReference type="ARBA" id="ARBA00012483"/>
    </source>
</evidence>
<evidence type="ECO:0000313" key="19">
    <source>
        <dbReference type="EMBL" id="KAH7138126.1"/>
    </source>
</evidence>
<dbReference type="PANTHER" id="PTHR22763">
    <property type="entry name" value="RING ZINC FINGER PROTEIN"/>
    <property type="match status" value="1"/>
</dbReference>
<evidence type="ECO:0000256" key="2">
    <source>
        <dbReference type="ARBA" id="ARBA00004477"/>
    </source>
</evidence>
<feature type="transmembrane region" description="Helical" evidence="17">
    <location>
        <begin position="47"/>
        <end position="65"/>
    </location>
</feature>
<dbReference type="SUPFAM" id="SSF57850">
    <property type="entry name" value="RING/U-box"/>
    <property type="match status" value="1"/>
</dbReference>
<evidence type="ECO:0000256" key="15">
    <source>
        <dbReference type="PROSITE-ProRule" id="PRU00175"/>
    </source>
</evidence>
<dbReference type="Gene3D" id="3.30.40.10">
    <property type="entry name" value="Zinc/RING finger domain, C3HC4 (zinc finger)"/>
    <property type="match status" value="1"/>
</dbReference>
<dbReference type="GO" id="GO:0043161">
    <property type="term" value="P:proteasome-mediated ubiquitin-dependent protein catabolic process"/>
    <property type="evidence" value="ECO:0007669"/>
    <property type="project" value="TreeGrafter"/>
</dbReference>
<dbReference type="InterPro" id="IPR050731">
    <property type="entry name" value="HRD1_E3_ubiq-ligases"/>
</dbReference>
<dbReference type="PROSITE" id="PS50089">
    <property type="entry name" value="ZF_RING_2"/>
    <property type="match status" value="1"/>
</dbReference>
<evidence type="ECO:0000256" key="13">
    <source>
        <dbReference type="ARBA" id="ARBA00022989"/>
    </source>
</evidence>
<feature type="compositionally biased region" description="Low complexity" evidence="16">
    <location>
        <begin position="224"/>
        <end position="240"/>
    </location>
</feature>
<keyword evidence="6" id="KW-0808">Transferase</keyword>
<dbReference type="GO" id="GO:0005789">
    <property type="term" value="C:endoplasmic reticulum membrane"/>
    <property type="evidence" value="ECO:0007669"/>
    <property type="project" value="UniProtKB-SubCell"/>
</dbReference>
<evidence type="ECO:0000256" key="4">
    <source>
        <dbReference type="ARBA" id="ARBA00010089"/>
    </source>
</evidence>
<dbReference type="GO" id="GO:0036503">
    <property type="term" value="P:ERAD pathway"/>
    <property type="evidence" value="ECO:0007669"/>
    <property type="project" value="TreeGrafter"/>
</dbReference>
<keyword evidence="8" id="KW-0479">Metal-binding</keyword>
<evidence type="ECO:0000256" key="10">
    <source>
        <dbReference type="ARBA" id="ARBA00022786"/>
    </source>
</evidence>
<dbReference type="EC" id="2.3.2.27" evidence="5"/>
<evidence type="ECO:0000256" key="16">
    <source>
        <dbReference type="SAM" id="MobiDB-lite"/>
    </source>
</evidence>
<keyword evidence="13 17" id="KW-1133">Transmembrane helix</keyword>
<dbReference type="EMBL" id="JAGMWT010000001">
    <property type="protein sequence ID" value="KAH7138126.1"/>
    <property type="molecule type" value="Genomic_DNA"/>
</dbReference>
<evidence type="ECO:0000256" key="8">
    <source>
        <dbReference type="ARBA" id="ARBA00022723"/>
    </source>
</evidence>
<dbReference type="SMART" id="SM00184">
    <property type="entry name" value="RING"/>
    <property type="match status" value="1"/>
</dbReference>
<feature type="compositionally biased region" description="Acidic residues" evidence="16">
    <location>
        <begin position="241"/>
        <end position="252"/>
    </location>
</feature>
<evidence type="ECO:0000256" key="3">
    <source>
        <dbReference type="ARBA" id="ARBA00004906"/>
    </source>
</evidence>
<feature type="domain" description="RING-type" evidence="18">
    <location>
        <begin position="339"/>
        <end position="397"/>
    </location>
</feature>
<keyword evidence="12" id="KW-0862">Zinc</keyword>
<dbReference type="InterPro" id="IPR058051">
    <property type="entry name" value="Znf_RING_synoviolin"/>
</dbReference>
<dbReference type="OrthoDB" id="7759664at2759"/>
<evidence type="ECO:0000256" key="9">
    <source>
        <dbReference type="ARBA" id="ARBA00022771"/>
    </source>
</evidence>
<organism evidence="19 20">
    <name type="scientific">Dendryphion nanum</name>
    <dbReference type="NCBI Taxonomy" id="256645"/>
    <lineage>
        <taxon>Eukaryota</taxon>
        <taxon>Fungi</taxon>
        <taxon>Dikarya</taxon>
        <taxon>Ascomycota</taxon>
        <taxon>Pezizomycotina</taxon>
        <taxon>Dothideomycetes</taxon>
        <taxon>Pleosporomycetidae</taxon>
        <taxon>Pleosporales</taxon>
        <taxon>Torulaceae</taxon>
        <taxon>Dendryphion</taxon>
    </lineage>
</organism>
<dbReference type="Pfam" id="PF25563">
    <property type="entry name" value="TPR_SYVN1_N"/>
    <property type="match status" value="1"/>
</dbReference>
<dbReference type="GO" id="GO:0061630">
    <property type="term" value="F:ubiquitin protein ligase activity"/>
    <property type="evidence" value="ECO:0007669"/>
    <property type="project" value="UniProtKB-EC"/>
</dbReference>
<keyword evidence="20" id="KW-1185">Reference proteome</keyword>
<dbReference type="InterPro" id="IPR013083">
    <property type="entry name" value="Znf_RING/FYVE/PHD"/>
</dbReference>
<reference evidence="19" key="1">
    <citation type="journal article" date="2021" name="Nat. Commun.">
        <title>Genetic determinants of endophytism in the Arabidopsis root mycobiome.</title>
        <authorList>
            <person name="Mesny F."/>
            <person name="Miyauchi S."/>
            <person name="Thiergart T."/>
            <person name="Pickel B."/>
            <person name="Atanasova L."/>
            <person name="Karlsson M."/>
            <person name="Huettel B."/>
            <person name="Barry K.W."/>
            <person name="Haridas S."/>
            <person name="Chen C."/>
            <person name="Bauer D."/>
            <person name="Andreopoulos W."/>
            <person name="Pangilinan J."/>
            <person name="LaButti K."/>
            <person name="Riley R."/>
            <person name="Lipzen A."/>
            <person name="Clum A."/>
            <person name="Drula E."/>
            <person name="Henrissat B."/>
            <person name="Kohler A."/>
            <person name="Grigoriev I.V."/>
            <person name="Martin F.M."/>
            <person name="Hacquard S."/>
        </authorList>
    </citation>
    <scope>NUCLEOTIDE SEQUENCE</scope>
    <source>
        <strain evidence="19">MPI-CAGE-CH-0243</strain>
    </source>
</reference>
<feature type="transmembrane region" description="Helical" evidence="17">
    <location>
        <begin position="103"/>
        <end position="123"/>
    </location>
</feature>
<feature type="region of interest" description="Disordered" evidence="16">
    <location>
        <begin position="450"/>
        <end position="475"/>
    </location>
</feature>
<comment type="subcellular location">
    <subcellularLocation>
        <location evidence="2">Endoplasmic reticulum membrane</location>
        <topology evidence="2">Multi-pass membrane protein</topology>
    </subcellularLocation>
</comment>
<feature type="compositionally biased region" description="Polar residues" evidence="16">
    <location>
        <begin position="700"/>
        <end position="722"/>
    </location>
</feature>
<proteinExistence type="inferred from homology"/>
<feature type="compositionally biased region" description="Polar residues" evidence="16">
    <location>
        <begin position="745"/>
        <end position="782"/>
    </location>
</feature>
<keyword evidence="14 17" id="KW-0472">Membrane</keyword>
<comment type="pathway">
    <text evidence="3">Protein modification; protein ubiquitination.</text>
</comment>
<dbReference type="GO" id="GO:0008270">
    <property type="term" value="F:zinc ion binding"/>
    <property type="evidence" value="ECO:0007669"/>
    <property type="project" value="UniProtKB-KW"/>
</dbReference>
<dbReference type="InterPro" id="IPR057992">
    <property type="entry name" value="TPR_SYVN1_N"/>
</dbReference>
<comment type="similarity">
    <text evidence="4">Belongs to the HRD1 family.</text>
</comment>
<keyword evidence="11" id="KW-0256">Endoplasmic reticulum</keyword>
<evidence type="ECO:0000256" key="14">
    <source>
        <dbReference type="ARBA" id="ARBA00023136"/>
    </source>
</evidence>
<evidence type="ECO:0000256" key="7">
    <source>
        <dbReference type="ARBA" id="ARBA00022692"/>
    </source>
</evidence>
<evidence type="ECO:0000313" key="20">
    <source>
        <dbReference type="Proteomes" id="UP000700596"/>
    </source>
</evidence>
<accession>A0A9P9EJE1</accession>
<sequence>MLIPMTRLQLYVAGSAFFANVVLLRAYYERPNFYSAAVYISQSTGSLLFLINLGFIVTASIGYGLQRLFYGSLRAIETEQLYDKAWFAVSETLLAMTIFRDDIGVWFFAMFLLLLAGKVWQWIGEGRVELLEQQPPANPRLFHTRLMSSLVISVAFDVLMTQYCVDAILQQKRPGVMVMFGFEYVLLAIASVSTLMRYALSLVELVVIRRQETARDEARRLAREQAQQQTSTEGEAANAAAEEEEDEDEDVPGWEEKGRWVFYLDLATDFIKSVVYVGFFIILMAFYGIPIHIMRDLFMTLRSFFKRVSDFRQYRNATRDMNARYPDATAEELERENTCIVCREEMRPWVEPGEGGVQPGRRVDERQRPKKLPCGHILHFSCLRSWLERQQVCPTCRRPVLSAPVENRQNNQMNQNQQDLLNPQNAEGVRGLEGVQNLREQLRNQLRGVQAGQQGPLAQQGHQHGNQPANGANGPGGNMRVYNFGPIRIALGRLPIPQGDGNIANNNGIAGLAQQVAQNQGQHQTFDQAQIQRQVENAFTNLNLPTLPTAQDIAPVSSLPHHPSDIQSDILRLQQNIIDAVRQLNHQHAQLEYIHALLAELNRLQQASGIMAGNGQELPIIAPLNPAFAYAPVVPQAYFPGGPVLRQGDARLPEGVVLPEGWTLRPMTLAQQPGNDQPPPTSQPTSSGFGGSSAPPLPADSTSTLPPSSGENQGDSSTQRPESSGVPSGSSVADSSTSKHAEASSLESSWSFGNVTGTNEAEGSSSAVARSGSEGQNATRRTVTVEDAENNGE</sequence>
<feature type="compositionally biased region" description="Low complexity" evidence="16">
    <location>
        <begin position="723"/>
        <end position="736"/>
    </location>
</feature>
<evidence type="ECO:0000256" key="17">
    <source>
        <dbReference type="SAM" id="Phobius"/>
    </source>
</evidence>
<comment type="catalytic activity">
    <reaction evidence="1">
        <text>S-ubiquitinyl-[E2 ubiquitin-conjugating enzyme]-L-cysteine + [acceptor protein]-L-lysine = [E2 ubiquitin-conjugating enzyme]-L-cysteine + N(6)-ubiquitinyl-[acceptor protein]-L-lysine.</text>
        <dbReference type="EC" id="2.3.2.27"/>
    </reaction>
</comment>
<feature type="transmembrane region" description="Helical" evidence="17">
    <location>
        <begin position="273"/>
        <end position="293"/>
    </location>
</feature>
<protein>
    <recommendedName>
        <fullName evidence="5">RING-type E3 ubiquitin transferase</fullName>
        <ecNumber evidence="5">2.3.2.27</ecNumber>
    </recommendedName>
</protein>
<gene>
    <name evidence="19" type="ORF">B0J11DRAFT_7742</name>
</gene>
<keyword evidence="10" id="KW-0833">Ubl conjugation pathway</keyword>
<feature type="transmembrane region" description="Helical" evidence="17">
    <location>
        <begin position="7"/>
        <end position="27"/>
    </location>
</feature>
<evidence type="ECO:0000259" key="18">
    <source>
        <dbReference type="PROSITE" id="PS50089"/>
    </source>
</evidence>
<feature type="region of interest" description="Disordered" evidence="16">
    <location>
        <begin position="219"/>
        <end position="252"/>
    </location>
</feature>
<feature type="region of interest" description="Disordered" evidence="16">
    <location>
        <begin position="668"/>
        <end position="793"/>
    </location>
</feature>
<name>A0A9P9EJE1_9PLEO</name>
<comment type="caution">
    <text evidence="19">The sequence shown here is derived from an EMBL/GenBank/DDBJ whole genome shotgun (WGS) entry which is preliminary data.</text>
</comment>
<dbReference type="PANTHER" id="PTHR22763:SF184">
    <property type="entry name" value="E3 UBIQUITIN-PROTEIN LIGASE SYNOVIOLIN"/>
    <property type="match status" value="1"/>
</dbReference>
<evidence type="ECO:0000256" key="12">
    <source>
        <dbReference type="ARBA" id="ARBA00022833"/>
    </source>
</evidence>
<keyword evidence="7 17" id="KW-0812">Transmembrane</keyword>
<evidence type="ECO:0000256" key="6">
    <source>
        <dbReference type="ARBA" id="ARBA00022679"/>
    </source>
</evidence>
<evidence type="ECO:0000256" key="1">
    <source>
        <dbReference type="ARBA" id="ARBA00000900"/>
    </source>
</evidence>
<dbReference type="CDD" id="cd16479">
    <property type="entry name" value="RING-H2_synoviolin"/>
    <property type="match status" value="1"/>
</dbReference>
<evidence type="ECO:0000256" key="11">
    <source>
        <dbReference type="ARBA" id="ARBA00022824"/>
    </source>
</evidence>